<comment type="caution">
    <text evidence="15">The sequence shown here is derived from an EMBL/GenBank/DDBJ whole genome shotgun (WGS) entry which is preliminary data.</text>
</comment>
<dbReference type="InterPro" id="IPR018303">
    <property type="entry name" value="ATPase_P-typ_P_site"/>
</dbReference>
<dbReference type="InterPro" id="IPR050510">
    <property type="entry name" value="Cation_transp_ATPase_P-type"/>
</dbReference>
<dbReference type="Pfam" id="PF00689">
    <property type="entry name" value="Cation_ATPase_C"/>
    <property type="match status" value="1"/>
</dbReference>
<dbReference type="NCBIfam" id="TIGR01517">
    <property type="entry name" value="ATPase-IIB_Ca"/>
    <property type="match status" value="1"/>
</dbReference>
<keyword evidence="11 13" id="KW-1133">Transmembrane helix</keyword>
<reference evidence="15 16" key="1">
    <citation type="submission" date="2021-01" db="EMBL/GenBank/DDBJ databases">
        <title>Chryseolinea sp. Jin1 Genome sequencing and assembly.</title>
        <authorList>
            <person name="Kim I."/>
        </authorList>
    </citation>
    <scope>NUCLEOTIDE SEQUENCE [LARGE SCALE GENOMIC DNA]</scope>
    <source>
        <strain evidence="15 16">Jin1</strain>
    </source>
</reference>
<dbReference type="Gene3D" id="1.20.1110.10">
    <property type="entry name" value="Calcium-transporting ATPase, transmembrane domain"/>
    <property type="match status" value="1"/>
</dbReference>
<keyword evidence="12 13" id="KW-0472">Membrane</keyword>
<feature type="domain" description="Cation-transporting P-type ATPase N-terminal" evidence="14">
    <location>
        <begin position="2"/>
        <end position="75"/>
    </location>
</feature>
<evidence type="ECO:0000256" key="8">
    <source>
        <dbReference type="ARBA" id="ARBA00022837"/>
    </source>
</evidence>
<dbReference type="PANTHER" id="PTHR43294:SF21">
    <property type="entry name" value="CATION TRANSPORTING ATPASE"/>
    <property type="match status" value="1"/>
</dbReference>
<dbReference type="SFLD" id="SFLDG00002">
    <property type="entry name" value="C1.7:_P-type_atpase_like"/>
    <property type="match status" value="1"/>
</dbReference>
<keyword evidence="9" id="KW-0067">ATP-binding</keyword>
<evidence type="ECO:0000256" key="5">
    <source>
        <dbReference type="ARBA" id="ARBA00022568"/>
    </source>
</evidence>
<dbReference type="Gene3D" id="2.70.150.10">
    <property type="entry name" value="Calcium-transporting ATPase, cytoplasmic transduction domain A"/>
    <property type="match status" value="1"/>
</dbReference>
<dbReference type="RefSeq" id="WP_202007812.1">
    <property type="nucleotide sequence ID" value="NZ_JAERRB010000001.1"/>
</dbReference>
<dbReference type="InterPro" id="IPR044492">
    <property type="entry name" value="P_typ_ATPase_HD_dom"/>
</dbReference>
<dbReference type="InterPro" id="IPR008250">
    <property type="entry name" value="ATPase_P-typ_transduc_dom_A_sf"/>
</dbReference>
<evidence type="ECO:0000259" key="14">
    <source>
        <dbReference type="SMART" id="SM00831"/>
    </source>
</evidence>
<dbReference type="PANTHER" id="PTHR43294">
    <property type="entry name" value="SODIUM/POTASSIUM-TRANSPORTING ATPASE SUBUNIT ALPHA"/>
    <property type="match status" value="1"/>
</dbReference>
<dbReference type="SUPFAM" id="SSF81665">
    <property type="entry name" value="Calcium ATPase, transmembrane domain M"/>
    <property type="match status" value="1"/>
</dbReference>
<feature type="transmembrane region" description="Helical" evidence="13">
    <location>
        <begin position="51"/>
        <end position="73"/>
    </location>
</feature>
<keyword evidence="5" id="KW-0406">Ion transport</keyword>
<evidence type="ECO:0000256" key="6">
    <source>
        <dbReference type="ARBA" id="ARBA00022692"/>
    </source>
</evidence>
<dbReference type="PROSITE" id="PS00154">
    <property type="entry name" value="ATPASE_E1_E2"/>
    <property type="match status" value="1"/>
</dbReference>
<evidence type="ECO:0000256" key="3">
    <source>
        <dbReference type="ARBA" id="ARBA00012790"/>
    </source>
</evidence>
<dbReference type="NCBIfam" id="TIGR01494">
    <property type="entry name" value="ATPase_P-type"/>
    <property type="match status" value="3"/>
</dbReference>
<dbReference type="PRINTS" id="PR00120">
    <property type="entry name" value="HATPASE"/>
</dbReference>
<keyword evidence="5" id="KW-0109">Calcium transport</keyword>
<feature type="transmembrane region" description="Helical" evidence="13">
    <location>
        <begin position="670"/>
        <end position="692"/>
    </location>
</feature>
<gene>
    <name evidence="15" type="ORF">JI741_04595</name>
</gene>
<dbReference type="Pfam" id="PF00690">
    <property type="entry name" value="Cation_ATPase_N"/>
    <property type="match status" value="1"/>
</dbReference>
<dbReference type="InterPro" id="IPR001757">
    <property type="entry name" value="P_typ_ATPase"/>
</dbReference>
<feature type="transmembrane region" description="Helical" evidence="13">
    <location>
        <begin position="829"/>
        <end position="848"/>
    </location>
</feature>
<accession>A0ABS1KP69</accession>
<comment type="similarity">
    <text evidence="2">Belongs to the cation transport ATPase (P-type) (TC 3.A.3) family. Type IIA subfamily.</text>
</comment>
<dbReference type="EMBL" id="JAERRB010000001">
    <property type="protein sequence ID" value="MBL0740482.1"/>
    <property type="molecule type" value="Genomic_DNA"/>
</dbReference>
<evidence type="ECO:0000313" key="15">
    <source>
        <dbReference type="EMBL" id="MBL0740482.1"/>
    </source>
</evidence>
<evidence type="ECO:0000256" key="7">
    <source>
        <dbReference type="ARBA" id="ARBA00022741"/>
    </source>
</evidence>
<dbReference type="InterPro" id="IPR006068">
    <property type="entry name" value="ATPase_P-typ_cation-transptr_C"/>
</dbReference>
<dbReference type="SUPFAM" id="SSF81660">
    <property type="entry name" value="Metal cation-transporting ATPase, ATP-binding domain N"/>
    <property type="match status" value="1"/>
</dbReference>
<dbReference type="SUPFAM" id="SSF56784">
    <property type="entry name" value="HAD-like"/>
    <property type="match status" value="1"/>
</dbReference>
<dbReference type="InterPro" id="IPR023298">
    <property type="entry name" value="ATPase_P-typ_TM_dom_sf"/>
</dbReference>
<name>A0ABS1KP69_9BACT</name>
<keyword evidence="8" id="KW-0106">Calcium</keyword>
<evidence type="ECO:0000256" key="10">
    <source>
        <dbReference type="ARBA" id="ARBA00022967"/>
    </source>
</evidence>
<sequence length="857" mass="93083">MHYHLQSLTTIAQTLKTSTAGLDNATAQQRLLEHGKNSLEAKKRKTVWHMLWQQLTDFMIIILVAAAVVSGVMGDLTDTIVILAIVVINAIVGVAQEYRAEKAMEALENMAASHARVLRDGHPIDVVASELVPGDVVQLEAGNIIPADIRVIEAYALKVDESSLTGESVNIEKTPDTLQDGEYSLGDRVNIGYKGTHVTNGRGTGYVVATGMKTELGRIAKMIQTEEIKTPLQKRLDGFGKRLTVIILLLCVVFFFVGWLRGEAWTTMLLTSISLAVAAIPEALPALVTIALALGAKRLVKNNALIRKLPAVETLGSVTFICSDKTGTLTLNKMTVQEIFENDAASSLGIFENQNVLHKAIGLNNDVTKDKEGVWVGESTEVALAQYAQDNGHERFVLEEKYPRLGELPFDSRRKSMTTLHQTNAGVVAIVKGAVDILFTKLIPEQQASIAAFEDEANAMAQRGYRTLGYAVRVFSDMPSEVTPETIETSLTFIGVAGMMDPPREEAREAVAQCKAAGITPVMITGDHKLTAKAVAENLGIVSAATDVILEGAELKKLDDAAFAAVVENVRVYARVDPEQKLRIIGALQARNQFVAMTGDGVNDAPALKNADIGIAMGINGTEVSKEASHMILLDDNFATIVKAVKHGRRIFDNILKFIKYIMTGNSGEIWALFLAPLVGLPIPLLPIHILWMNLITDGLPGLALASEPSEPDIMNRPPRSPKENIFANGMGRHIIVFGFLMGAVTLAMEALALHTGDMHWQTMTFTVLCFSQLGHVVAIRSEHSSIFRIGLLSNKPMLGALAITIGLQLAVIYVPFLNTIFKTQPLTFGELLLTLAVSSVVFLGVEVEKLLWKKKR</sequence>
<dbReference type="Proteomes" id="UP000613030">
    <property type="component" value="Unassembled WGS sequence"/>
</dbReference>
<dbReference type="Gene3D" id="3.40.50.1000">
    <property type="entry name" value="HAD superfamily/HAD-like"/>
    <property type="match status" value="1"/>
</dbReference>
<evidence type="ECO:0000256" key="11">
    <source>
        <dbReference type="ARBA" id="ARBA00022989"/>
    </source>
</evidence>
<keyword evidence="4" id="KW-1003">Cell membrane</keyword>
<dbReference type="SMART" id="SM00831">
    <property type="entry name" value="Cation_ATPase_N"/>
    <property type="match status" value="1"/>
</dbReference>
<feature type="transmembrane region" description="Helical" evidence="13">
    <location>
        <begin position="79"/>
        <end position="95"/>
    </location>
</feature>
<comment type="subcellular location">
    <subcellularLocation>
        <location evidence="1">Cell membrane</location>
        <topology evidence="1">Multi-pass membrane protein</topology>
    </subcellularLocation>
</comment>
<dbReference type="InterPro" id="IPR036412">
    <property type="entry name" value="HAD-like_sf"/>
</dbReference>
<keyword evidence="10" id="KW-1278">Translocase</keyword>
<organism evidence="15 16">
    <name type="scientific">Chryseolinea lacunae</name>
    <dbReference type="NCBI Taxonomy" id="2801331"/>
    <lineage>
        <taxon>Bacteria</taxon>
        <taxon>Pseudomonadati</taxon>
        <taxon>Bacteroidota</taxon>
        <taxon>Cytophagia</taxon>
        <taxon>Cytophagales</taxon>
        <taxon>Fulvivirgaceae</taxon>
        <taxon>Chryseolinea</taxon>
    </lineage>
</organism>
<evidence type="ECO:0000256" key="9">
    <source>
        <dbReference type="ARBA" id="ARBA00022840"/>
    </source>
</evidence>
<feature type="transmembrane region" description="Helical" evidence="13">
    <location>
        <begin position="735"/>
        <end position="754"/>
    </location>
</feature>
<dbReference type="InterPro" id="IPR059000">
    <property type="entry name" value="ATPase_P-type_domA"/>
</dbReference>
<dbReference type="InterPro" id="IPR023299">
    <property type="entry name" value="ATPase_P-typ_cyto_dom_N"/>
</dbReference>
<evidence type="ECO:0000256" key="12">
    <source>
        <dbReference type="ARBA" id="ARBA00023136"/>
    </source>
</evidence>
<dbReference type="SUPFAM" id="SSF81653">
    <property type="entry name" value="Calcium ATPase, transduction domain A"/>
    <property type="match status" value="1"/>
</dbReference>
<evidence type="ECO:0000256" key="2">
    <source>
        <dbReference type="ARBA" id="ARBA00005675"/>
    </source>
</evidence>
<dbReference type="InterPro" id="IPR004014">
    <property type="entry name" value="ATPase_P-typ_cation-transptr_N"/>
</dbReference>
<dbReference type="EC" id="7.2.2.10" evidence="3"/>
<feature type="transmembrane region" description="Helical" evidence="13">
    <location>
        <begin position="268"/>
        <end position="294"/>
    </location>
</feature>
<dbReference type="Pfam" id="PF00122">
    <property type="entry name" value="E1-E2_ATPase"/>
    <property type="match status" value="1"/>
</dbReference>
<proteinExistence type="inferred from homology"/>
<dbReference type="PRINTS" id="PR00119">
    <property type="entry name" value="CATATPASE"/>
</dbReference>
<evidence type="ECO:0000313" key="16">
    <source>
        <dbReference type="Proteomes" id="UP000613030"/>
    </source>
</evidence>
<evidence type="ECO:0000256" key="4">
    <source>
        <dbReference type="ARBA" id="ARBA00022475"/>
    </source>
</evidence>
<keyword evidence="16" id="KW-1185">Reference proteome</keyword>
<keyword evidence="7" id="KW-0547">Nucleotide-binding</keyword>
<dbReference type="SFLD" id="SFLDF00027">
    <property type="entry name" value="p-type_atpase"/>
    <property type="match status" value="1"/>
</dbReference>
<evidence type="ECO:0000256" key="13">
    <source>
        <dbReference type="SAM" id="Phobius"/>
    </source>
</evidence>
<dbReference type="SFLD" id="SFLDS00003">
    <property type="entry name" value="Haloacid_Dehalogenase"/>
    <property type="match status" value="1"/>
</dbReference>
<feature type="transmembrane region" description="Helical" evidence="13">
    <location>
        <begin position="798"/>
        <end position="817"/>
    </location>
</feature>
<keyword evidence="5" id="KW-0813">Transport</keyword>
<protein>
    <recommendedName>
        <fullName evidence="3">P-type Ca(2+) transporter</fullName>
        <ecNumber evidence="3">7.2.2.10</ecNumber>
    </recommendedName>
</protein>
<evidence type="ECO:0000256" key="1">
    <source>
        <dbReference type="ARBA" id="ARBA00004651"/>
    </source>
</evidence>
<dbReference type="Pfam" id="PF13246">
    <property type="entry name" value="Cation_ATPase"/>
    <property type="match status" value="1"/>
</dbReference>
<dbReference type="InterPro" id="IPR023214">
    <property type="entry name" value="HAD_sf"/>
</dbReference>
<keyword evidence="6 13" id="KW-0812">Transmembrane</keyword>
<dbReference type="InterPro" id="IPR006408">
    <property type="entry name" value="P-type_ATPase_IIB"/>
</dbReference>
<feature type="transmembrane region" description="Helical" evidence="13">
    <location>
        <begin position="243"/>
        <end position="262"/>
    </location>
</feature>
<dbReference type="Gene3D" id="3.40.1110.10">
    <property type="entry name" value="Calcium-transporting ATPase, cytoplasmic domain N"/>
    <property type="match status" value="1"/>
</dbReference>